<protein>
    <submittedName>
        <fullName evidence="6">Beclin 1 protein</fullName>
    </submittedName>
</protein>
<evidence type="ECO:0000256" key="1">
    <source>
        <dbReference type="ARBA" id="ARBA00005965"/>
    </source>
</evidence>
<gene>
    <name evidence="6" type="ORF">ZOSMA_166G00050</name>
</gene>
<dbReference type="AlphaFoldDB" id="A0A0K9PTM4"/>
<dbReference type="Pfam" id="PF04111">
    <property type="entry name" value="APG6"/>
    <property type="match status" value="1"/>
</dbReference>
<dbReference type="GO" id="GO:0000045">
    <property type="term" value="P:autophagosome assembly"/>
    <property type="evidence" value="ECO:0000318"/>
    <property type="project" value="GO_Central"/>
</dbReference>
<accession>A0A0K9PTM4</accession>
<evidence type="ECO:0000259" key="5">
    <source>
        <dbReference type="Pfam" id="PF17675"/>
    </source>
</evidence>
<evidence type="ECO:0000313" key="7">
    <source>
        <dbReference type="Proteomes" id="UP000036987"/>
    </source>
</evidence>
<sequence>MDEREKAAVRRRSSVPITVDPNIPRFVCQNCRQALCVLGVESDKFSNDPSRSGLQASSIQSSILGSIQMDNSFVVLPKKKSQVPSVSAHHYIGSSLSDTANAKKTIEDSFIVLPPAAASIYKSKSVADGGDAHLATGGNANSSAFHSTINILQRAFEIASNQTQVEQPLCMECLSILSTKFDKEIEDANRDIEAYDCYLKSFKDKSYDMLSDEDFRKEKLKLEEEERKLNAAIEETEKQFAEVNAELEDLDSKSMQFEELKERYWHDFNDFQFQLTTHQEERDSILAKIEVSQAHLELLKKTNVLNDAFTIWHAGDFGTINNFRLGRLPNIPVEWDEINAAWGQACLLLHTMAQYFYPKFPYQIKISPMGSYPRILDHNKNSYELFGPVNLFWSTRYDKAMTLFLTCLNDFAEFANSMDRENNVPAEKCFKFPYKIENDRVEDYTITQSFNKPENWTKSLKYTLCNLKWALYWFIGNTDFQPVSNMVHSHN</sequence>
<dbReference type="PANTHER" id="PTHR12768:SF4">
    <property type="entry name" value="BECLIN-1"/>
    <property type="match status" value="1"/>
</dbReference>
<dbReference type="GO" id="GO:0034272">
    <property type="term" value="C:phosphatidylinositol 3-kinase complex, class III, type II"/>
    <property type="evidence" value="ECO:0000318"/>
    <property type="project" value="GO_Central"/>
</dbReference>
<dbReference type="GO" id="GO:0000423">
    <property type="term" value="P:mitophagy"/>
    <property type="evidence" value="ECO:0000318"/>
    <property type="project" value="GO_Central"/>
</dbReference>
<dbReference type="OMA" id="EWDVYKA"/>
<dbReference type="GO" id="GO:0006995">
    <property type="term" value="P:cellular response to nitrogen starvation"/>
    <property type="evidence" value="ECO:0000318"/>
    <property type="project" value="GO_Central"/>
</dbReference>
<dbReference type="GO" id="GO:0034271">
    <property type="term" value="C:phosphatidylinositol 3-kinase complex, class III, type I"/>
    <property type="evidence" value="ECO:0000318"/>
    <property type="project" value="GO_Central"/>
</dbReference>
<dbReference type="GO" id="GO:0043548">
    <property type="term" value="F:phosphatidylinositol 3-kinase binding"/>
    <property type="evidence" value="ECO:0000318"/>
    <property type="project" value="GO_Central"/>
</dbReference>
<keyword evidence="2 3" id="KW-0175">Coiled coil</keyword>
<feature type="coiled-coil region" evidence="3">
    <location>
        <begin position="215"/>
        <end position="253"/>
    </location>
</feature>
<evidence type="ECO:0000256" key="2">
    <source>
        <dbReference type="ARBA" id="ARBA00023054"/>
    </source>
</evidence>
<organism evidence="6 7">
    <name type="scientific">Zostera marina</name>
    <name type="common">Eelgrass</name>
    <dbReference type="NCBI Taxonomy" id="29655"/>
    <lineage>
        <taxon>Eukaryota</taxon>
        <taxon>Viridiplantae</taxon>
        <taxon>Streptophyta</taxon>
        <taxon>Embryophyta</taxon>
        <taxon>Tracheophyta</taxon>
        <taxon>Spermatophyta</taxon>
        <taxon>Magnoliopsida</taxon>
        <taxon>Liliopsida</taxon>
        <taxon>Zosteraceae</taxon>
        <taxon>Zostera</taxon>
    </lineage>
</organism>
<dbReference type="GO" id="GO:0000407">
    <property type="term" value="C:phagophore assembly site"/>
    <property type="evidence" value="ECO:0000318"/>
    <property type="project" value="GO_Central"/>
</dbReference>
<dbReference type="FunFam" id="1.10.418.40:FF:000002">
    <property type="entry name" value="Beclin 1 protein"/>
    <property type="match status" value="1"/>
</dbReference>
<dbReference type="Pfam" id="PF17675">
    <property type="entry name" value="APG6_N"/>
    <property type="match status" value="1"/>
</dbReference>
<name>A0A0K9PTM4_ZOSMR</name>
<evidence type="ECO:0000313" key="6">
    <source>
        <dbReference type="EMBL" id="KMZ72309.1"/>
    </source>
</evidence>
<dbReference type="STRING" id="29655.A0A0K9PTM4"/>
<dbReference type="Gene3D" id="1.10.418.40">
    <property type="entry name" value="Autophagy protein 6/Beclin 1"/>
    <property type="match status" value="1"/>
</dbReference>
<dbReference type="InterPro" id="IPR007243">
    <property type="entry name" value="Atg6/Beclin"/>
</dbReference>
<feature type="domain" description="Atg6/beclin coiled-coil" evidence="5">
    <location>
        <begin position="168"/>
        <end position="296"/>
    </location>
</feature>
<dbReference type="GO" id="GO:0030674">
    <property type="term" value="F:protein-macromolecule adaptor activity"/>
    <property type="evidence" value="ECO:0000318"/>
    <property type="project" value="GO_Central"/>
</dbReference>
<reference evidence="7" key="1">
    <citation type="journal article" date="2016" name="Nature">
        <title>The genome of the seagrass Zostera marina reveals angiosperm adaptation to the sea.</title>
        <authorList>
            <person name="Olsen J.L."/>
            <person name="Rouze P."/>
            <person name="Verhelst B."/>
            <person name="Lin Y.-C."/>
            <person name="Bayer T."/>
            <person name="Collen J."/>
            <person name="Dattolo E."/>
            <person name="De Paoli E."/>
            <person name="Dittami S."/>
            <person name="Maumus F."/>
            <person name="Michel G."/>
            <person name="Kersting A."/>
            <person name="Lauritano C."/>
            <person name="Lohaus R."/>
            <person name="Toepel M."/>
            <person name="Tonon T."/>
            <person name="Vanneste K."/>
            <person name="Amirebrahimi M."/>
            <person name="Brakel J."/>
            <person name="Bostroem C."/>
            <person name="Chovatia M."/>
            <person name="Grimwood J."/>
            <person name="Jenkins J.W."/>
            <person name="Jueterbock A."/>
            <person name="Mraz A."/>
            <person name="Stam W.T."/>
            <person name="Tice H."/>
            <person name="Bornberg-Bauer E."/>
            <person name="Green P.J."/>
            <person name="Pearson G.A."/>
            <person name="Procaccini G."/>
            <person name="Duarte C.M."/>
            <person name="Schmutz J."/>
            <person name="Reusch T.B.H."/>
            <person name="Van de Peer Y."/>
        </authorList>
    </citation>
    <scope>NUCLEOTIDE SEQUENCE [LARGE SCALE GENOMIC DNA]</scope>
    <source>
        <strain evidence="7">cv. Finnish</strain>
    </source>
</reference>
<comment type="similarity">
    <text evidence="1">Belongs to the beclin family.</text>
</comment>
<dbReference type="OrthoDB" id="20368at2759"/>
<keyword evidence="7" id="KW-1185">Reference proteome</keyword>
<dbReference type="InterPro" id="IPR040455">
    <property type="entry name" value="Atg6_BARA"/>
</dbReference>
<dbReference type="InterPro" id="IPR041691">
    <property type="entry name" value="Atg6/beclin_CC"/>
</dbReference>
<evidence type="ECO:0000256" key="3">
    <source>
        <dbReference type="SAM" id="Coils"/>
    </source>
</evidence>
<dbReference type="InterPro" id="IPR038274">
    <property type="entry name" value="Atg6/Beclin_C_sf"/>
</dbReference>
<comment type="caution">
    <text evidence="6">The sequence shown here is derived from an EMBL/GenBank/DDBJ whole genome shotgun (WGS) entry which is preliminary data.</text>
</comment>
<dbReference type="Gene3D" id="6.10.250.3110">
    <property type="match status" value="1"/>
</dbReference>
<proteinExistence type="inferred from homology"/>
<dbReference type="EMBL" id="LFYR01000636">
    <property type="protein sequence ID" value="KMZ72309.1"/>
    <property type="molecule type" value="Genomic_DNA"/>
</dbReference>
<feature type="domain" description="Atg6 BARA" evidence="4">
    <location>
        <begin position="299"/>
        <end position="474"/>
    </location>
</feature>
<evidence type="ECO:0000259" key="4">
    <source>
        <dbReference type="Pfam" id="PF04111"/>
    </source>
</evidence>
<dbReference type="PANTHER" id="PTHR12768">
    <property type="entry name" value="BECLIN 1"/>
    <property type="match status" value="1"/>
</dbReference>
<dbReference type="GO" id="GO:0045324">
    <property type="term" value="P:late endosome to vacuole transport"/>
    <property type="evidence" value="ECO:0000318"/>
    <property type="project" value="GO_Central"/>
</dbReference>
<dbReference type="Proteomes" id="UP000036987">
    <property type="component" value="Unassembled WGS sequence"/>
</dbReference>